<proteinExistence type="predicted"/>
<feature type="compositionally biased region" description="Polar residues" evidence="1">
    <location>
        <begin position="432"/>
        <end position="445"/>
    </location>
</feature>
<organism evidence="2 3">
    <name type="scientific">Smittium culicis</name>
    <dbReference type="NCBI Taxonomy" id="133412"/>
    <lineage>
        <taxon>Eukaryota</taxon>
        <taxon>Fungi</taxon>
        <taxon>Fungi incertae sedis</taxon>
        <taxon>Zoopagomycota</taxon>
        <taxon>Kickxellomycotina</taxon>
        <taxon>Harpellomycetes</taxon>
        <taxon>Harpellales</taxon>
        <taxon>Legeriomycetaceae</taxon>
        <taxon>Smittium</taxon>
    </lineage>
</organism>
<feature type="region of interest" description="Disordered" evidence="1">
    <location>
        <begin position="70"/>
        <end position="91"/>
    </location>
</feature>
<feature type="region of interest" description="Disordered" evidence="1">
    <location>
        <begin position="392"/>
        <end position="452"/>
    </location>
</feature>
<comment type="caution">
    <text evidence="2">The sequence shown here is derived from an EMBL/GenBank/DDBJ whole genome shotgun (WGS) entry which is preliminary data.</text>
</comment>
<reference evidence="3" key="1">
    <citation type="submission" date="2017-01" db="EMBL/GenBank/DDBJ databases">
        <authorList>
            <person name="Wang Y."/>
            <person name="White M."/>
            <person name="Kvist S."/>
            <person name="Moncalvo J.-M."/>
        </authorList>
    </citation>
    <scope>NUCLEOTIDE SEQUENCE [LARGE SCALE GENOMIC DNA]</scope>
    <source>
        <strain evidence="3">ID-206-W2</strain>
    </source>
</reference>
<name>A0A1R1XTN7_9FUNG</name>
<dbReference type="Proteomes" id="UP000187429">
    <property type="component" value="Unassembled WGS sequence"/>
</dbReference>
<evidence type="ECO:0000313" key="2">
    <source>
        <dbReference type="EMBL" id="OMJ18017.1"/>
    </source>
</evidence>
<dbReference type="OrthoDB" id="5599929at2759"/>
<gene>
    <name evidence="2" type="ORF">AYI69_g7194</name>
</gene>
<sequence>MNSLVLSEHQTLGSADNSLSIGASYPVNTVNSSNFKDHASSFKTSIGSLKYSVSDLESVYDSIQELQEHVEGSNDEDQLEKYSNENSVSSSEAVAINVPESEFSSLDDSNNSLQDNLLNAQSSVQEHLQNEATRDESYFDYLLKKNIDKISSNPSNSTQVNTPLKVKKSKKRAIPQTWLHYDNKWNVLLGEHSREDAALQNELFISNLTTLFLYLRRVYSINETERLFVKFPSLELVIYDSDSECNSVTLKKLYKYHTTVEMLRNSPTVPPSMQDMKDKPDPWDFQAFVHCESSPSHSLLLLEELCGDSFSETSSVSSEEFDENSSPAFFSHSFSNNEETFLNDTTSCDNIAKSESLDAINSSNFIVNPISPSSISKMDSHNSFNFISNIDSSHVTPPASPDQNSVKRKHSTIDDDDLISFDDDDLSDDESFNLSETSTNYISPSKKQKDTS</sequence>
<evidence type="ECO:0000256" key="1">
    <source>
        <dbReference type="SAM" id="MobiDB-lite"/>
    </source>
</evidence>
<evidence type="ECO:0000313" key="3">
    <source>
        <dbReference type="Proteomes" id="UP000187429"/>
    </source>
</evidence>
<protein>
    <submittedName>
        <fullName evidence="2">Uncharacterized protein</fullName>
    </submittedName>
</protein>
<dbReference type="EMBL" id="LSSM01003399">
    <property type="protein sequence ID" value="OMJ18017.1"/>
    <property type="molecule type" value="Genomic_DNA"/>
</dbReference>
<feature type="compositionally biased region" description="Acidic residues" evidence="1">
    <location>
        <begin position="414"/>
        <end position="431"/>
    </location>
</feature>
<accession>A0A1R1XTN7</accession>
<keyword evidence="3" id="KW-1185">Reference proteome</keyword>
<dbReference type="AlphaFoldDB" id="A0A1R1XTN7"/>